<keyword evidence="2" id="KW-1185">Reference proteome</keyword>
<dbReference type="EMBL" id="CP012159">
    <property type="protein sequence ID" value="AKT42321.1"/>
    <property type="molecule type" value="Genomic_DNA"/>
</dbReference>
<evidence type="ECO:0000313" key="2">
    <source>
        <dbReference type="Proteomes" id="UP000067626"/>
    </source>
</evidence>
<reference evidence="1 2" key="1">
    <citation type="submission" date="2015-07" db="EMBL/GenBank/DDBJ databases">
        <title>Genome analysis of myxobacterium Chondromyces crocatus Cm c5 reveals a high potential for natural compound synthesis and the genetic basis for the loss of fruiting body formation.</title>
        <authorList>
            <person name="Zaburannyi N."/>
            <person name="Bunk B."/>
            <person name="Maier J."/>
            <person name="Overmann J."/>
            <person name="Mueller R."/>
        </authorList>
    </citation>
    <scope>NUCLEOTIDE SEQUENCE [LARGE SCALE GENOMIC DNA]</scope>
    <source>
        <strain evidence="1 2">Cm c5</strain>
    </source>
</reference>
<sequence length="96" mass="10016">MAAACDPCRPGSTLHQALQVPSGGTGLFATVLPDTIGEDASFPAGSAFTGLSQTKVLSRDAYEGLQWLLILIACIEAVTETPGVENGRYTPESCSW</sequence>
<protein>
    <submittedName>
        <fullName evidence="1">Uncharacterized protein</fullName>
    </submittedName>
</protein>
<name>A0A0K1ENA4_CHOCO</name>
<proteinExistence type="predicted"/>
<gene>
    <name evidence="1" type="ORF">CMC5_065450</name>
</gene>
<dbReference type="AlphaFoldDB" id="A0A0K1ENA4"/>
<dbReference type="Proteomes" id="UP000067626">
    <property type="component" value="Chromosome"/>
</dbReference>
<dbReference type="KEGG" id="ccro:CMC5_065450"/>
<evidence type="ECO:0000313" key="1">
    <source>
        <dbReference type="EMBL" id="AKT42321.1"/>
    </source>
</evidence>
<organism evidence="1 2">
    <name type="scientific">Chondromyces crocatus</name>
    <dbReference type="NCBI Taxonomy" id="52"/>
    <lineage>
        <taxon>Bacteria</taxon>
        <taxon>Pseudomonadati</taxon>
        <taxon>Myxococcota</taxon>
        <taxon>Polyangia</taxon>
        <taxon>Polyangiales</taxon>
        <taxon>Polyangiaceae</taxon>
        <taxon>Chondromyces</taxon>
    </lineage>
</organism>
<accession>A0A0K1ENA4</accession>